<dbReference type="GO" id="GO:0042121">
    <property type="term" value="P:alginic acid biosynthetic process"/>
    <property type="evidence" value="ECO:0007669"/>
    <property type="project" value="InterPro"/>
</dbReference>
<dbReference type="InterPro" id="IPR051085">
    <property type="entry name" value="MB_O-acyltransferase"/>
</dbReference>
<feature type="transmembrane region" description="Helical" evidence="8">
    <location>
        <begin position="404"/>
        <end position="425"/>
    </location>
</feature>
<proteinExistence type="inferred from homology"/>
<accession>A0A1Q9JET9</accession>
<evidence type="ECO:0000256" key="4">
    <source>
        <dbReference type="ARBA" id="ARBA00022692"/>
    </source>
</evidence>
<feature type="transmembrane region" description="Helical" evidence="8">
    <location>
        <begin position="28"/>
        <end position="45"/>
    </location>
</feature>
<keyword evidence="7" id="KW-0012">Acyltransferase</keyword>
<keyword evidence="4 8" id="KW-0812">Transmembrane</keyword>
<dbReference type="InterPro" id="IPR028362">
    <property type="entry name" value="AlgI"/>
</dbReference>
<dbReference type="EMBL" id="MJIE01000001">
    <property type="protein sequence ID" value="OLR54631.1"/>
    <property type="molecule type" value="Genomic_DNA"/>
</dbReference>
<keyword evidence="10" id="KW-1185">Reference proteome</keyword>
<evidence type="ECO:0000256" key="7">
    <source>
        <dbReference type="PIRNR" id="PIRNR016636"/>
    </source>
</evidence>
<dbReference type="OrthoDB" id="9805788at2"/>
<dbReference type="GO" id="GO:0005886">
    <property type="term" value="C:plasma membrane"/>
    <property type="evidence" value="ECO:0007669"/>
    <property type="project" value="UniProtKB-SubCell"/>
</dbReference>
<feature type="transmembrane region" description="Helical" evidence="8">
    <location>
        <begin position="437"/>
        <end position="456"/>
    </location>
</feature>
<protein>
    <submittedName>
        <fullName evidence="9">Transcriptional regulator</fullName>
    </submittedName>
</protein>
<name>A0A1Q9JET9_9FIRM</name>
<dbReference type="PANTHER" id="PTHR13285:SF18">
    <property type="entry name" value="PROTEIN-CYSTEINE N-PALMITOYLTRANSFERASE RASP"/>
    <property type="match status" value="1"/>
</dbReference>
<dbReference type="PANTHER" id="PTHR13285">
    <property type="entry name" value="ACYLTRANSFERASE"/>
    <property type="match status" value="1"/>
</dbReference>
<comment type="caution">
    <text evidence="9">The sequence shown here is derived from an EMBL/GenBank/DDBJ whole genome shotgun (WGS) entry which is preliminary data.</text>
</comment>
<evidence type="ECO:0000256" key="8">
    <source>
        <dbReference type="SAM" id="Phobius"/>
    </source>
</evidence>
<sequence>MLFSSIVFIFCFLPILLAVYFLVPKKYLFARNIVLLLFSLVFYSWGEPVYVFLMIYSAFFNYFMAHLIAQDRRKGGSGKRDFLFALVMNLFILCFFKYFGFLMDTVNGIFHSHISYTALSLPIGISFYTFQALSYIIDVYRDKVKPQSSFLNFALYLALFPQLIAGPIVKYIDIESQLSYRETNPEKFGQGATRFMLGLGKKVLLANNLGALHQLVLNLPDSQASVLSFWIGALAYTLQIYFDFSGYSDMAIGLGRMFGFEFLENFNYPYISRSVTEFWRRWHMSLSGWFRDYLYIPLGGNRVTVPRHILNLLIVWSLTGLWHGASWNFVFWGLYYGVVLILEKYVFGSALKQSPAWAQHLYAMLVVLIGWVFFFSSDLSAAIHYLGVMFGVGRFALANVKTLYLLRTNLILLILSCVLSGPRPMERFRRFAEERRVPAVICIFAVFILSVAYLVYSSYNPFLYFRF</sequence>
<dbReference type="GO" id="GO:0016746">
    <property type="term" value="F:acyltransferase activity"/>
    <property type="evidence" value="ECO:0007669"/>
    <property type="project" value="UniProtKB-KW"/>
</dbReference>
<organism evidence="9 10">
    <name type="scientific">Hornefia porci</name>
    <dbReference type="NCBI Taxonomy" id="2652292"/>
    <lineage>
        <taxon>Bacteria</taxon>
        <taxon>Bacillati</taxon>
        <taxon>Bacillota</taxon>
        <taxon>Clostridia</taxon>
        <taxon>Peptostreptococcales</taxon>
        <taxon>Anaerovoracaceae</taxon>
        <taxon>Hornefia</taxon>
    </lineage>
</organism>
<evidence type="ECO:0000256" key="3">
    <source>
        <dbReference type="ARBA" id="ARBA00022475"/>
    </source>
</evidence>
<feature type="transmembrane region" description="Helical" evidence="8">
    <location>
        <begin position="356"/>
        <end position="375"/>
    </location>
</feature>
<evidence type="ECO:0000256" key="5">
    <source>
        <dbReference type="ARBA" id="ARBA00022989"/>
    </source>
</evidence>
<evidence type="ECO:0000313" key="10">
    <source>
        <dbReference type="Proteomes" id="UP000187404"/>
    </source>
</evidence>
<dbReference type="AlphaFoldDB" id="A0A1Q9JET9"/>
<keyword evidence="5 8" id="KW-1133">Transmembrane helix</keyword>
<feature type="transmembrane region" description="Helical" evidence="8">
    <location>
        <begin position="51"/>
        <end position="69"/>
    </location>
</feature>
<evidence type="ECO:0000313" key="9">
    <source>
        <dbReference type="EMBL" id="OLR54631.1"/>
    </source>
</evidence>
<dbReference type="PIRSF" id="PIRSF016636">
    <property type="entry name" value="AlgI_DltB"/>
    <property type="match status" value="1"/>
</dbReference>
<feature type="transmembrane region" description="Helical" evidence="8">
    <location>
        <begin position="113"/>
        <end position="137"/>
    </location>
</feature>
<feature type="transmembrane region" description="Helical" evidence="8">
    <location>
        <begin position="312"/>
        <end position="336"/>
    </location>
</feature>
<reference evidence="9 10" key="1">
    <citation type="journal article" date="2016" name="Appl. Environ. Microbiol.">
        <title>Function and Phylogeny of Bacterial Butyryl Coenzyme A:Acetate Transferases and Their Diversity in the Proximal Colon of Swine.</title>
        <authorList>
            <person name="Trachsel J."/>
            <person name="Bayles D.O."/>
            <person name="Looft T."/>
            <person name="Levine U.Y."/>
            <person name="Allen H.K."/>
        </authorList>
    </citation>
    <scope>NUCLEOTIDE SEQUENCE [LARGE SCALE GENOMIC DNA]</scope>
    <source>
        <strain evidence="9 10">68-3-10</strain>
    </source>
</reference>
<dbReference type="InterPro" id="IPR024194">
    <property type="entry name" value="Ac/AlaTfrase_AlgI/DltB"/>
</dbReference>
<dbReference type="InterPro" id="IPR004299">
    <property type="entry name" value="MBOAT_fam"/>
</dbReference>
<gene>
    <name evidence="9" type="ORF">BHK98_00100</name>
</gene>
<evidence type="ECO:0000256" key="6">
    <source>
        <dbReference type="ARBA" id="ARBA00023136"/>
    </source>
</evidence>
<evidence type="ECO:0000256" key="1">
    <source>
        <dbReference type="ARBA" id="ARBA00004651"/>
    </source>
</evidence>
<comment type="similarity">
    <text evidence="2 7">Belongs to the membrane-bound acyltransferase family.</text>
</comment>
<feature type="transmembrane region" description="Helical" evidence="8">
    <location>
        <begin position="81"/>
        <end position="101"/>
    </location>
</feature>
<keyword evidence="7" id="KW-0808">Transferase</keyword>
<dbReference type="Proteomes" id="UP000187404">
    <property type="component" value="Unassembled WGS sequence"/>
</dbReference>
<keyword evidence="6 7" id="KW-0472">Membrane</keyword>
<dbReference type="RefSeq" id="WP_075711651.1">
    <property type="nucleotide sequence ID" value="NZ_MJIE01000001.1"/>
</dbReference>
<evidence type="ECO:0000256" key="2">
    <source>
        <dbReference type="ARBA" id="ARBA00010323"/>
    </source>
</evidence>
<dbReference type="PIRSF" id="PIRSF500217">
    <property type="entry name" value="AlgI"/>
    <property type="match status" value="1"/>
</dbReference>
<feature type="transmembrane region" description="Helical" evidence="8">
    <location>
        <begin position="6"/>
        <end position="23"/>
    </location>
</feature>
<keyword evidence="3 7" id="KW-1003">Cell membrane</keyword>
<comment type="subcellular location">
    <subcellularLocation>
        <location evidence="1">Cell membrane</location>
        <topology evidence="1">Multi-pass membrane protein</topology>
    </subcellularLocation>
</comment>
<dbReference type="Pfam" id="PF03062">
    <property type="entry name" value="MBOAT"/>
    <property type="match status" value="1"/>
</dbReference>
<dbReference type="STRING" id="1261640.BHK98_00100"/>
<feature type="transmembrane region" description="Helical" evidence="8">
    <location>
        <begin position="149"/>
        <end position="169"/>
    </location>
</feature>
<feature type="transmembrane region" description="Helical" evidence="8">
    <location>
        <begin position="224"/>
        <end position="242"/>
    </location>
</feature>